<protein>
    <submittedName>
        <fullName evidence="3">Uncharacterized protein</fullName>
    </submittedName>
</protein>
<feature type="region of interest" description="Disordered" evidence="2">
    <location>
        <begin position="124"/>
        <end position="155"/>
    </location>
</feature>
<evidence type="ECO:0000313" key="3">
    <source>
        <dbReference type="EMBL" id="PPR03471.1"/>
    </source>
</evidence>
<dbReference type="AlphaFoldDB" id="A0A409YK89"/>
<evidence type="ECO:0000256" key="1">
    <source>
        <dbReference type="SAM" id="Coils"/>
    </source>
</evidence>
<feature type="coiled-coil region" evidence="1">
    <location>
        <begin position="17"/>
        <end position="44"/>
    </location>
</feature>
<accession>A0A409YK89</accession>
<feature type="compositionally biased region" description="Polar residues" evidence="2">
    <location>
        <begin position="126"/>
        <end position="135"/>
    </location>
</feature>
<dbReference type="Proteomes" id="UP000284842">
    <property type="component" value="Unassembled WGS sequence"/>
</dbReference>
<reference evidence="3 4" key="1">
    <citation type="journal article" date="2018" name="Evol. Lett.">
        <title>Horizontal gene cluster transfer increased hallucinogenic mushroom diversity.</title>
        <authorList>
            <person name="Reynolds H.T."/>
            <person name="Vijayakumar V."/>
            <person name="Gluck-Thaler E."/>
            <person name="Korotkin H.B."/>
            <person name="Matheny P.B."/>
            <person name="Slot J.C."/>
        </authorList>
    </citation>
    <scope>NUCLEOTIDE SEQUENCE [LARGE SCALE GENOMIC DNA]</scope>
    <source>
        <strain evidence="3 4">2629</strain>
    </source>
</reference>
<proteinExistence type="predicted"/>
<keyword evidence="1" id="KW-0175">Coiled coil</keyword>
<dbReference type="OrthoDB" id="3363533at2759"/>
<keyword evidence="4" id="KW-1185">Reference proteome</keyword>
<organism evidence="3 4">
    <name type="scientific">Panaeolus cyanescens</name>
    <dbReference type="NCBI Taxonomy" id="181874"/>
    <lineage>
        <taxon>Eukaryota</taxon>
        <taxon>Fungi</taxon>
        <taxon>Dikarya</taxon>
        <taxon>Basidiomycota</taxon>
        <taxon>Agaricomycotina</taxon>
        <taxon>Agaricomycetes</taxon>
        <taxon>Agaricomycetidae</taxon>
        <taxon>Agaricales</taxon>
        <taxon>Agaricineae</taxon>
        <taxon>Galeropsidaceae</taxon>
        <taxon>Panaeolus</taxon>
    </lineage>
</organism>
<dbReference type="InParanoid" id="A0A409YK89"/>
<dbReference type="EMBL" id="NHTK01001063">
    <property type="protein sequence ID" value="PPR03471.1"/>
    <property type="molecule type" value="Genomic_DNA"/>
</dbReference>
<sequence length="242" mass="27360">MATDELGALHEETESVENQLRKKLLEQDREMDKLREQIVSLQDQLAQRPPLDVIQALQREHKSNEIILQGTQRENEKCMAELERAKSREKWYESKLREHVGESWQSLLEMPASLGNGPRSGILGHQRSNTISSPISHHGLGMRQHSPSPSLRGDPDSTIIFGHGRARNSSFDSSHNASFFSDKTSSAPSLTRAEVEEIKMLVLGMEKRANTREQIVQKSLEHAEAEARRFDSLKVQVTSEST</sequence>
<gene>
    <name evidence="3" type="ORF">CVT24_012683</name>
</gene>
<evidence type="ECO:0000313" key="4">
    <source>
        <dbReference type="Proteomes" id="UP000284842"/>
    </source>
</evidence>
<comment type="caution">
    <text evidence="3">The sequence shown here is derived from an EMBL/GenBank/DDBJ whole genome shotgun (WGS) entry which is preliminary data.</text>
</comment>
<evidence type="ECO:0000256" key="2">
    <source>
        <dbReference type="SAM" id="MobiDB-lite"/>
    </source>
</evidence>
<name>A0A409YK89_9AGAR</name>